<evidence type="ECO:0000256" key="1">
    <source>
        <dbReference type="SAM" id="Phobius"/>
    </source>
</evidence>
<dbReference type="Proteomes" id="UP000076858">
    <property type="component" value="Unassembled WGS sequence"/>
</dbReference>
<sequence length="62" mass="7286">MCLIAYSNEPVRHRPANPTEKKKKQVIRFSHFLCGLFAFSFISLTCKTSFQPRKHFKFSSFT</sequence>
<keyword evidence="1" id="KW-1133">Transmembrane helix</keyword>
<dbReference type="AlphaFoldDB" id="A0A164XPG7"/>
<evidence type="ECO:0000313" key="3">
    <source>
        <dbReference type="Proteomes" id="UP000076858"/>
    </source>
</evidence>
<dbReference type="EMBL" id="LRGB01000944">
    <property type="protein sequence ID" value="KZS14439.1"/>
    <property type="molecule type" value="Genomic_DNA"/>
</dbReference>
<protein>
    <submittedName>
        <fullName evidence="2">Uncharacterized protein</fullName>
    </submittedName>
</protein>
<proteinExistence type="predicted"/>
<name>A0A164XPG7_9CRUS</name>
<feature type="transmembrane region" description="Helical" evidence="1">
    <location>
        <begin position="29"/>
        <end position="50"/>
    </location>
</feature>
<accession>A0A164XPG7</accession>
<keyword evidence="1" id="KW-0812">Transmembrane</keyword>
<reference evidence="2 3" key="1">
    <citation type="submission" date="2016-03" db="EMBL/GenBank/DDBJ databases">
        <title>EvidentialGene: Evidence-directed Construction of Genes on Genomes.</title>
        <authorList>
            <person name="Gilbert D.G."/>
            <person name="Choi J.-H."/>
            <person name="Mockaitis K."/>
            <person name="Colbourne J."/>
            <person name="Pfrender M."/>
        </authorList>
    </citation>
    <scope>NUCLEOTIDE SEQUENCE [LARGE SCALE GENOMIC DNA]</scope>
    <source>
        <strain evidence="2 3">Xinb3</strain>
        <tissue evidence="2">Complete organism</tissue>
    </source>
</reference>
<comment type="caution">
    <text evidence="2">The sequence shown here is derived from an EMBL/GenBank/DDBJ whole genome shotgun (WGS) entry which is preliminary data.</text>
</comment>
<keyword evidence="1" id="KW-0472">Membrane</keyword>
<organism evidence="2 3">
    <name type="scientific">Daphnia magna</name>
    <dbReference type="NCBI Taxonomy" id="35525"/>
    <lineage>
        <taxon>Eukaryota</taxon>
        <taxon>Metazoa</taxon>
        <taxon>Ecdysozoa</taxon>
        <taxon>Arthropoda</taxon>
        <taxon>Crustacea</taxon>
        <taxon>Branchiopoda</taxon>
        <taxon>Diplostraca</taxon>
        <taxon>Cladocera</taxon>
        <taxon>Anomopoda</taxon>
        <taxon>Daphniidae</taxon>
        <taxon>Daphnia</taxon>
    </lineage>
</organism>
<evidence type="ECO:0000313" key="2">
    <source>
        <dbReference type="EMBL" id="KZS14439.1"/>
    </source>
</evidence>
<keyword evidence="3" id="KW-1185">Reference proteome</keyword>
<gene>
    <name evidence="2" type="ORF">APZ42_019754</name>
</gene>